<feature type="region of interest" description="Disordered" evidence="1">
    <location>
        <begin position="53"/>
        <end position="102"/>
    </location>
</feature>
<evidence type="ECO:0000313" key="3">
    <source>
        <dbReference type="RefSeq" id="XP_056863996.1"/>
    </source>
</evidence>
<sequence length="184" mass="20274">MPGLCIHVNNKRRLFHSTLCEAVRLHVFRQWHMNDLRSSKTLLSVQSKLSRIGGVPQPHNAGAIKNTRLPYSSTVDCEGSPPSHQPEQSHAPPTHEHSQQSRQTLGIPMIYIFGIGCCSTVLKQSHQKLRNGRGRAPPKVNRTPSIPTLSSDAQGKGAVGRKITPNAISKVFRREEGRAGKSSH</sequence>
<name>A0A9W3DK46_RAPSA</name>
<feature type="compositionally biased region" description="Polar residues" evidence="1">
    <location>
        <begin position="142"/>
        <end position="153"/>
    </location>
</feature>
<evidence type="ECO:0000313" key="2">
    <source>
        <dbReference type="Proteomes" id="UP000504610"/>
    </source>
</evidence>
<evidence type="ECO:0000256" key="1">
    <source>
        <dbReference type="SAM" id="MobiDB-lite"/>
    </source>
</evidence>
<proteinExistence type="predicted"/>
<dbReference type="GeneID" id="108850467"/>
<dbReference type="AlphaFoldDB" id="A0A9W3DK46"/>
<gene>
    <name evidence="3" type="primary">LOC108850467</name>
</gene>
<dbReference type="RefSeq" id="XP_056863996.1">
    <property type="nucleotide sequence ID" value="XM_057008016.1"/>
</dbReference>
<feature type="region of interest" description="Disordered" evidence="1">
    <location>
        <begin position="128"/>
        <end position="162"/>
    </location>
</feature>
<dbReference type="Proteomes" id="UP000504610">
    <property type="component" value="Chromosome 4"/>
</dbReference>
<reference evidence="2" key="1">
    <citation type="journal article" date="2019" name="Database">
        <title>The radish genome database (RadishGD): an integrated information resource for radish genomics.</title>
        <authorList>
            <person name="Yu H.J."/>
            <person name="Baek S."/>
            <person name="Lee Y.J."/>
            <person name="Cho A."/>
            <person name="Mun J.H."/>
        </authorList>
    </citation>
    <scope>NUCLEOTIDE SEQUENCE [LARGE SCALE GENOMIC DNA]</scope>
    <source>
        <strain evidence="2">cv. WK10039</strain>
    </source>
</reference>
<protein>
    <submittedName>
        <fullName evidence="3">Uncharacterized protein LOC108850467</fullName>
    </submittedName>
</protein>
<keyword evidence="2" id="KW-1185">Reference proteome</keyword>
<reference evidence="3" key="2">
    <citation type="submission" date="2025-08" db="UniProtKB">
        <authorList>
            <consortium name="RefSeq"/>
        </authorList>
    </citation>
    <scope>IDENTIFICATION</scope>
    <source>
        <tissue evidence="3">Leaf</tissue>
    </source>
</reference>
<accession>A0A9W3DK46</accession>
<dbReference type="KEGG" id="rsz:108850467"/>
<organism evidence="2 3">
    <name type="scientific">Raphanus sativus</name>
    <name type="common">Radish</name>
    <name type="synonym">Raphanus raphanistrum var. sativus</name>
    <dbReference type="NCBI Taxonomy" id="3726"/>
    <lineage>
        <taxon>Eukaryota</taxon>
        <taxon>Viridiplantae</taxon>
        <taxon>Streptophyta</taxon>
        <taxon>Embryophyta</taxon>
        <taxon>Tracheophyta</taxon>
        <taxon>Spermatophyta</taxon>
        <taxon>Magnoliopsida</taxon>
        <taxon>eudicotyledons</taxon>
        <taxon>Gunneridae</taxon>
        <taxon>Pentapetalae</taxon>
        <taxon>rosids</taxon>
        <taxon>malvids</taxon>
        <taxon>Brassicales</taxon>
        <taxon>Brassicaceae</taxon>
        <taxon>Brassiceae</taxon>
        <taxon>Raphanus</taxon>
    </lineage>
</organism>
<dbReference type="OrthoDB" id="10499891at2759"/>